<keyword evidence="2" id="KW-1185">Reference proteome</keyword>
<gene>
    <name evidence="1" type="ORF">IAI61_17625</name>
</gene>
<accession>A0ABS3KTR1</accession>
<proteinExistence type="predicted"/>
<dbReference type="EMBL" id="JACTNG010000010">
    <property type="protein sequence ID" value="MBO1080865.1"/>
    <property type="molecule type" value="Genomic_DNA"/>
</dbReference>
<dbReference type="Proteomes" id="UP001518989">
    <property type="component" value="Unassembled WGS sequence"/>
</dbReference>
<comment type="caution">
    <text evidence="1">The sequence shown here is derived from an EMBL/GenBank/DDBJ whole genome shotgun (WGS) entry which is preliminary data.</text>
</comment>
<protein>
    <submittedName>
        <fullName evidence="1">Siphovirus Gp157 family protein</fullName>
    </submittedName>
</protein>
<dbReference type="Pfam" id="PF05565">
    <property type="entry name" value="Sipho_Gp157"/>
    <property type="match status" value="1"/>
</dbReference>
<sequence>MADHAAPILQALRNACVPLASNDTLPALAQMAAADVDHAPDLLGAFRAAGTLILSLEEAAASATENAKRIRQALLDAMIEAGAAGVQTDHHTIGWAQGAPAVVITGEVPARFMRTPPAIPDKAEIKAALKEGLTVPGATLGNAAPYLQIRARKA</sequence>
<evidence type="ECO:0000313" key="2">
    <source>
        <dbReference type="Proteomes" id="UP001518989"/>
    </source>
</evidence>
<evidence type="ECO:0000313" key="1">
    <source>
        <dbReference type="EMBL" id="MBO1080865.1"/>
    </source>
</evidence>
<organism evidence="1 2">
    <name type="scientific">Roseomonas haemaphysalidis</name>
    <dbReference type="NCBI Taxonomy" id="2768162"/>
    <lineage>
        <taxon>Bacteria</taxon>
        <taxon>Pseudomonadati</taxon>
        <taxon>Pseudomonadota</taxon>
        <taxon>Alphaproteobacteria</taxon>
        <taxon>Acetobacterales</taxon>
        <taxon>Roseomonadaceae</taxon>
        <taxon>Roseomonas</taxon>
    </lineage>
</organism>
<reference evidence="1 2" key="1">
    <citation type="submission" date="2020-09" db="EMBL/GenBank/DDBJ databases">
        <title>Roseomonas.</title>
        <authorList>
            <person name="Zhu W."/>
        </authorList>
    </citation>
    <scope>NUCLEOTIDE SEQUENCE [LARGE SCALE GENOMIC DNA]</scope>
    <source>
        <strain evidence="1 2">573</strain>
    </source>
</reference>
<dbReference type="RefSeq" id="WP_207419035.1">
    <property type="nucleotide sequence ID" value="NZ_CP061177.1"/>
</dbReference>
<dbReference type="InterPro" id="IPR008840">
    <property type="entry name" value="Sipho_Gp157"/>
</dbReference>
<name>A0ABS3KTR1_9PROT</name>